<feature type="chain" id="PRO_5013201985" evidence="4">
    <location>
        <begin position="19"/>
        <end position="776"/>
    </location>
</feature>
<evidence type="ECO:0000259" key="8">
    <source>
        <dbReference type="Pfam" id="PF18565"/>
    </source>
</evidence>
<dbReference type="AlphaFoldDB" id="A0A1Q2HMJ8"/>
<comment type="similarity">
    <text evidence="1">Belongs to the glycosyl hydrolase 2 family.</text>
</comment>
<evidence type="ECO:0000256" key="3">
    <source>
        <dbReference type="ARBA" id="ARBA00023295"/>
    </source>
</evidence>
<proteinExistence type="inferred from homology"/>
<dbReference type="InterPro" id="IPR006102">
    <property type="entry name" value="Ig-like_GH2"/>
</dbReference>
<keyword evidence="2 9" id="KW-0378">Hydrolase</keyword>
<dbReference type="InterPro" id="IPR006104">
    <property type="entry name" value="Glyco_hydro_2_N"/>
</dbReference>
<dbReference type="InterPro" id="IPR036156">
    <property type="entry name" value="Beta-gal/glucu_dom_sf"/>
</dbReference>
<dbReference type="InterPro" id="IPR023232">
    <property type="entry name" value="Glyco_hydro_2_AS"/>
</dbReference>
<feature type="domain" description="Glycoside hydrolase family 2" evidence="8">
    <location>
        <begin position="669"/>
        <end position="763"/>
    </location>
</feature>
<dbReference type="Pfam" id="PF00703">
    <property type="entry name" value="Glyco_hydro_2"/>
    <property type="match status" value="1"/>
</dbReference>
<dbReference type="OrthoDB" id="9762066at2"/>
<dbReference type="STRING" id="1940790.L21SP3_00377"/>
<evidence type="ECO:0000256" key="4">
    <source>
        <dbReference type="SAM" id="SignalP"/>
    </source>
</evidence>
<keyword evidence="3 9" id="KW-0326">Glycosidase</keyword>
<dbReference type="SUPFAM" id="SSF51445">
    <property type="entry name" value="(Trans)glycosidases"/>
    <property type="match status" value="1"/>
</dbReference>
<name>A0A1Q2HMJ8_9BACT</name>
<dbReference type="RefSeq" id="WP_161488054.1">
    <property type="nucleotide sequence ID" value="NZ_CP019633.1"/>
</dbReference>
<feature type="domain" description="Glycoside hydrolase family 2 catalytic" evidence="6">
    <location>
        <begin position="302"/>
        <end position="501"/>
    </location>
</feature>
<keyword evidence="4" id="KW-0732">Signal</keyword>
<dbReference type="PROSITE" id="PS00608">
    <property type="entry name" value="GLYCOSYL_HYDROL_F2_2"/>
    <property type="match status" value="1"/>
</dbReference>
<dbReference type="InterPro" id="IPR051913">
    <property type="entry name" value="GH2_Domain-Containing"/>
</dbReference>
<feature type="domain" description="Glycoside hydrolase family 2 immunoglobulin-like beta-sandwich" evidence="5">
    <location>
        <begin position="193"/>
        <end position="295"/>
    </location>
</feature>
<evidence type="ECO:0000259" key="7">
    <source>
        <dbReference type="Pfam" id="PF02837"/>
    </source>
</evidence>
<reference evidence="10" key="1">
    <citation type="submission" date="2017-02" db="EMBL/GenBank/DDBJ databases">
        <title>Comparative genomics and description of representatives of a novel lineage of planctomycetes thriving in anoxic sediments.</title>
        <authorList>
            <person name="Spring S."/>
            <person name="Bunk B."/>
            <person name="Sproer C."/>
            <person name="Klenk H.-P."/>
        </authorList>
    </citation>
    <scope>NUCLEOTIDE SEQUENCE [LARGE SCALE GENOMIC DNA]</scope>
    <source>
        <strain evidence="10">L21-RPul-D3</strain>
    </source>
</reference>
<dbReference type="Proteomes" id="UP000188273">
    <property type="component" value="Chromosome"/>
</dbReference>
<evidence type="ECO:0000256" key="1">
    <source>
        <dbReference type="ARBA" id="ARBA00007401"/>
    </source>
</evidence>
<dbReference type="KEGG" id="pbu:L21SP3_00377"/>
<organism evidence="9 10">
    <name type="scientific">Sedimentisphaera cyanobacteriorum</name>
    <dbReference type="NCBI Taxonomy" id="1940790"/>
    <lineage>
        <taxon>Bacteria</taxon>
        <taxon>Pseudomonadati</taxon>
        <taxon>Planctomycetota</taxon>
        <taxon>Phycisphaerae</taxon>
        <taxon>Sedimentisphaerales</taxon>
        <taxon>Sedimentisphaeraceae</taxon>
        <taxon>Sedimentisphaera</taxon>
    </lineage>
</organism>
<sequence length="776" mass="89489" precursor="true">MKKTVILAFLLAYSAVFGFEITSFQPEERFRLFNEGWKFKENDSSRYYQNNLDDSDWRDVKLPHDMGVEKEFSKENPSCQAYLPGGVCWYRKSFELSRQWQDESFKILFNGVYCNSKVWCNGKLLGERPNGFISFAYDITDYLQFGRENTNVIAVRVDHSDYADCRWYTGTGINRDVYLVKTDKVHTKLWGTYVTTPEITEKYADVKAEVKLVNSSEETRKVGIENQIIDKRDDVRAREKRFIDFEPGERTLELNLRLKSPELWNTKYPDMYALKTIITSEDEVLDEYYTPFGVRDFRFDCDEGFFLNGEPMLIKGVCLHDGAGALGTAVPKPVWRRRLQKLKDGGCNAIRMSHNPHDPHLYDLCDEMGFLVMNEAFDEWYEGKRKWVDGWNQTEFERDGYHEHYEEWAEKDLTDMLLRDRNHPSIILWSIGNEIDYPNDPFPPGEMDLIPEAIKLREIVKDHDLTRPVTAACAGPEANVFMDYLDVIGFNYKEKLYEDVHKRYPYKIFTGSENGRGLEPWLAVKNNDYISSQFLWTGIDYLGEAGKWHNEETGTHSRGARSGLLNLAGFAKPAYYRQKAYWEEDPFVHLYQNGDGHIVCYSNCEDVELFQGEKSLGDFEVPESKRIMIRNPEGENFRAIGKRARVDVAQAVYNVPGEPARIVPNLVEKKLVLDGRDVVHAEIYVVDEDGYPVEDAEIKIEASIEGPAEIIGIENGNQGDISPYGEMTKKTYNGKLLYYIQGGRRPGDVKLNLKPEGLGSVSVLINSGMPVDSEYW</sequence>
<dbReference type="InterPro" id="IPR006101">
    <property type="entry name" value="Glyco_hydro_2"/>
</dbReference>
<evidence type="ECO:0000313" key="10">
    <source>
        <dbReference type="Proteomes" id="UP000188273"/>
    </source>
</evidence>
<dbReference type="Gene3D" id="3.20.20.80">
    <property type="entry name" value="Glycosidases"/>
    <property type="match status" value="2"/>
</dbReference>
<dbReference type="Pfam" id="PF02837">
    <property type="entry name" value="Glyco_hydro_2_N"/>
    <property type="match status" value="1"/>
</dbReference>
<dbReference type="SUPFAM" id="SSF49303">
    <property type="entry name" value="beta-Galactosidase/glucuronidase domain"/>
    <property type="match status" value="1"/>
</dbReference>
<dbReference type="InterPro" id="IPR040605">
    <property type="entry name" value="Glyco_hydro2_dom5"/>
</dbReference>
<gene>
    <name evidence="9" type="primary">lacZ_6</name>
    <name evidence="9" type="ORF">L21SP3_00377</name>
</gene>
<dbReference type="SUPFAM" id="SSF49785">
    <property type="entry name" value="Galactose-binding domain-like"/>
    <property type="match status" value="1"/>
</dbReference>
<dbReference type="InterPro" id="IPR008979">
    <property type="entry name" value="Galactose-bd-like_sf"/>
</dbReference>
<dbReference type="InterPro" id="IPR017853">
    <property type="entry name" value="GH"/>
</dbReference>
<dbReference type="EC" id="3.2.1.23" evidence="9"/>
<dbReference type="Pfam" id="PF18565">
    <property type="entry name" value="Glyco_hydro2_C5"/>
    <property type="match status" value="1"/>
</dbReference>
<evidence type="ECO:0000256" key="2">
    <source>
        <dbReference type="ARBA" id="ARBA00022801"/>
    </source>
</evidence>
<dbReference type="GO" id="GO:0004565">
    <property type="term" value="F:beta-galactosidase activity"/>
    <property type="evidence" value="ECO:0007669"/>
    <property type="project" value="UniProtKB-EC"/>
</dbReference>
<keyword evidence="10" id="KW-1185">Reference proteome</keyword>
<accession>A0A1Q2HMJ8</accession>
<dbReference type="InterPro" id="IPR006103">
    <property type="entry name" value="Glyco_hydro_2_cat"/>
</dbReference>
<dbReference type="Gene3D" id="2.60.40.10">
    <property type="entry name" value="Immunoglobulins"/>
    <property type="match status" value="2"/>
</dbReference>
<dbReference type="EMBL" id="CP019633">
    <property type="protein sequence ID" value="AQQ08590.1"/>
    <property type="molecule type" value="Genomic_DNA"/>
</dbReference>
<evidence type="ECO:0000259" key="6">
    <source>
        <dbReference type="Pfam" id="PF02836"/>
    </source>
</evidence>
<dbReference type="GO" id="GO:0005975">
    <property type="term" value="P:carbohydrate metabolic process"/>
    <property type="evidence" value="ECO:0007669"/>
    <property type="project" value="InterPro"/>
</dbReference>
<dbReference type="Gene3D" id="2.60.120.260">
    <property type="entry name" value="Galactose-binding domain-like"/>
    <property type="match status" value="1"/>
</dbReference>
<feature type="domain" description="Glycosyl hydrolases family 2 sugar binding" evidence="7">
    <location>
        <begin position="86"/>
        <end position="182"/>
    </location>
</feature>
<evidence type="ECO:0000259" key="5">
    <source>
        <dbReference type="Pfam" id="PF00703"/>
    </source>
</evidence>
<dbReference type="Pfam" id="PF02836">
    <property type="entry name" value="Glyco_hydro_2_C"/>
    <property type="match status" value="1"/>
</dbReference>
<dbReference type="InterPro" id="IPR013783">
    <property type="entry name" value="Ig-like_fold"/>
</dbReference>
<protein>
    <submittedName>
        <fullName evidence="9">Beta-galactosidase</fullName>
        <ecNumber evidence="9">3.2.1.23</ecNumber>
    </submittedName>
</protein>
<evidence type="ECO:0000313" key="9">
    <source>
        <dbReference type="EMBL" id="AQQ08590.1"/>
    </source>
</evidence>
<feature type="signal peptide" evidence="4">
    <location>
        <begin position="1"/>
        <end position="18"/>
    </location>
</feature>
<dbReference type="PANTHER" id="PTHR42732:SF1">
    <property type="entry name" value="BETA-MANNOSIDASE"/>
    <property type="match status" value="1"/>
</dbReference>
<dbReference type="PANTHER" id="PTHR42732">
    <property type="entry name" value="BETA-GALACTOSIDASE"/>
    <property type="match status" value="1"/>
</dbReference>
<dbReference type="PRINTS" id="PR00132">
    <property type="entry name" value="GLHYDRLASE2"/>
</dbReference>